<protein>
    <submittedName>
        <fullName evidence="1">DUF3168 domain-containing protein</fullName>
    </submittedName>
</protein>
<keyword evidence="2" id="KW-1185">Reference proteome</keyword>
<organism evidence="1 2">
    <name type="scientific">Szabonella alba</name>
    <dbReference type="NCBI Taxonomy" id="2804194"/>
    <lineage>
        <taxon>Bacteria</taxon>
        <taxon>Pseudomonadati</taxon>
        <taxon>Pseudomonadota</taxon>
        <taxon>Alphaproteobacteria</taxon>
        <taxon>Rhodobacterales</taxon>
        <taxon>Paracoccaceae</taxon>
        <taxon>Szabonella</taxon>
    </lineage>
</organism>
<dbReference type="AlphaFoldDB" id="A0A8K0VCP8"/>
<dbReference type="EMBL" id="JAESVN010000003">
    <property type="protein sequence ID" value="MBL4917450.1"/>
    <property type="molecule type" value="Genomic_DNA"/>
</dbReference>
<proteinExistence type="predicted"/>
<dbReference type="Gene3D" id="3.30.2000.30">
    <property type="match status" value="1"/>
</dbReference>
<evidence type="ECO:0000313" key="1">
    <source>
        <dbReference type="EMBL" id="MBL4917450.1"/>
    </source>
</evidence>
<sequence length="141" mass="14842">MIEPSLALQTVVRAALIGNPAVLQHVAPENIRAGSIRSVNMPGIVLAPARVEVMGRASGGQIVAEVRAMLHIWTVQDGSEVAQAIAGAVLAVLMDAPAGQGFTIDDWDRPELVWMPDPDPAQSCAHGAVALRAVLRWRVAA</sequence>
<evidence type="ECO:0000313" key="2">
    <source>
        <dbReference type="Proteomes" id="UP000648908"/>
    </source>
</evidence>
<dbReference type="Pfam" id="PF11367">
    <property type="entry name" value="Tail_completion_gp17"/>
    <property type="match status" value="1"/>
</dbReference>
<dbReference type="RefSeq" id="WP_202688357.1">
    <property type="nucleotide sequence ID" value="NZ_JAESVN010000003.1"/>
</dbReference>
<gene>
    <name evidence="1" type="ORF">JL811_09475</name>
</gene>
<accession>A0A8K0VCP8</accession>
<comment type="caution">
    <text evidence="1">The sequence shown here is derived from an EMBL/GenBank/DDBJ whole genome shotgun (WGS) entry which is preliminary data.</text>
</comment>
<dbReference type="InterPro" id="IPR021508">
    <property type="entry name" value="Gp17-like"/>
</dbReference>
<reference evidence="1" key="1">
    <citation type="submission" date="2021-01" db="EMBL/GenBank/DDBJ databases">
        <title>Tabrizicola alba sp. nov. a motile alkaliphilic bacterium isolated from a soda lake.</title>
        <authorList>
            <person name="Szuroczki S."/>
            <person name="Abbaszade G."/>
            <person name="Schumann P."/>
            <person name="Toth E."/>
        </authorList>
    </citation>
    <scope>NUCLEOTIDE SEQUENCE</scope>
    <source>
        <strain evidence="1">DMG-N-6</strain>
    </source>
</reference>
<dbReference type="InterPro" id="IPR053745">
    <property type="entry name" value="Viral_Tail_Comp_sf"/>
</dbReference>
<dbReference type="Proteomes" id="UP000648908">
    <property type="component" value="Unassembled WGS sequence"/>
</dbReference>
<name>A0A8K0VCP8_9RHOB</name>